<feature type="domain" description="Carbohydrate kinase PfkB" evidence="7">
    <location>
        <begin position="20"/>
        <end position="306"/>
    </location>
</feature>
<evidence type="ECO:0000256" key="6">
    <source>
        <dbReference type="PIRNR" id="PIRNR000535"/>
    </source>
</evidence>
<keyword evidence="3 6" id="KW-0547">Nucleotide-binding</keyword>
<comment type="similarity">
    <text evidence="6">Belongs to the carbohydrate kinase PfkB family. LacC subfamily.</text>
</comment>
<dbReference type="FunFam" id="3.40.1190.20:FF:000001">
    <property type="entry name" value="Phosphofructokinase"/>
    <property type="match status" value="1"/>
</dbReference>
<dbReference type="InterPro" id="IPR011611">
    <property type="entry name" value="PfkB_dom"/>
</dbReference>
<dbReference type="GO" id="GO:0008443">
    <property type="term" value="F:phosphofructokinase activity"/>
    <property type="evidence" value="ECO:0007669"/>
    <property type="project" value="TreeGrafter"/>
</dbReference>
<comment type="similarity">
    <text evidence="1">Belongs to the carbohydrate kinase pfkB family.</text>
</comment>
<gene>
    <name evidence="8" type="ORF">BUZ57_05800</name>
</gene>
<sequence length="325" mass="35370">MHINKIARMSGMKKVLTVTLNASIDISYHMDAIRIDTTNRVSQVSKTAGGKGLNVTRVAHQLGIDVTASGILGGTSGLFIKQQLDRLHIPHKFLDSGVESRFCIAMITPDAQTEILESGTQLELSVQDQFLIFYETLVQAYDIIVISGSIPPGLTVSIYQKLIEIAKRQNKFVILDVNGATLATILNDHTSFKPDLIKPNEEEIAELTGYNDRFSMQGLQEALKKPLFNDLSNILVTLGKDGALLKHQDQFYQVNIPEINAVNAVGSGDSSIAGFCSGLTQSSDIISATKHAMAAGMSNAMQHETGKINLDDFESLLSQITISHL</sequence>
<reference evidence="8 9" key="1">
    <citation type="journal article" date="2016" name="Front. Microbiol.">
        <title>Comprehensive Phylogenetic Analysis of Bovine Non-aureus Staphylococci Species Based on Whole-Genome Sequencing.</title>
        <authorList>
            <person name="Naushad S."/>
            <person name="Barkema H.W."/>
            <person name="Luby C."/>
            <person name="Condas L.A."/>
            <person name="Nobrega D.B."/>
            <person name="Carson D.A."/>
            <person name="De Buck J."/>
        </authorList>
    </citation>
    <scope>NUCLEOTIDE SEQUENCE [LARGE SCALE GENOMIC DNA]</scope>
    <source>
        <strain evidence="8 9">SNUC 5959</strain>
    </source>
</reference>
<dbReference type="EMBL" id="QXVO01000014">
    <property type="protein sequence ID" value="RIO45978.1"/>
    <property type="molecule type" value="Genomic_DNA"/>
</dbReference>
<dbReference type="AlphaFoldDB" id="A0A2T4RJW5"/>
<keyword evidence="4 8" id="KW-0418">Kinase</keyword>
<dbReference type="GO" id="GO:0005988">
    <property type="term" value="P:lactose metabolic process"/>
    <property type="evidence" value="ECO:0007669"/>
    <property type="project" value="UniProtKB-KW"/>
</dbReference>
<dbReference type="PANTHER" id="PTHR46566">
    <property type="entry name" value="1-PHOSPHOFRUCTOKINASE-RELATED"/>
    <property type="match status" value="1"/>
</dbReference>
<evidence type="ECO:0000313" key="8">
    <source>
        <dbReference type="EMBL" id="RIO45978.1"/>
    </source>
</evidence>
<comment type="caution">
    <text evidence="8">The sequence shown here is derived from an EMBL/GenBank/DDBJ whole genome shotgun (WGS) entry which is preliminary data.</text>
</comment>
<dbReference type="InterPro" id="IPR002139">
    <property type="entry name" value="Ribo/fructo_kinase"/>
</dbReference>
<dbReference type="GO" id="GO:0044281">
    <property type="term" value="P:small molecule metabolic process"/>
    <property type="evidence" value="ECO:0007669"/>
    <property type="project" value="UniProtKB-ARBA"/>
</dbReference>
<evidence type="ECO:0000259" key="7">
    <source>
        <dbReference type="Pfam" id="PF00294"/>
    </source>
</evidence>
<dbReference type="Proteomes" id="UP000285625">
    <property type="component" value="Unassembled WGS sequence"/>
</dbReference>
<evidence type="ECO:0000256" key="5">
    <source>
        <dbReference type="ARBA" id="ARBA00022840"/>
    </source>
</evidence>
<dbReference type="InterPro" id="IPR017583">
    <property type="entry name" value="Tagatose/fructose_Pkinase"/>
</dbReference>
<dbReference type="PANTHER" id="PTHR46566:SF5">
    <property type="entry name" value="1-PHOSPHOFRUCTOKINASE"/>
    <property type="match status" value="1"/>
</dbReference>
<dbReference type="UniPathway" id="UPA00704">
    <property type="reaction ID" value="UER00715"/>
</dbReference>
<dbReference type="InterPro" id="IPR029056">
    <property type="entry name" value="Ribokinase-like"/>
</dbReference>
<keyword evidence="5 6" id="KW-0067">ATP-binding</keyword>
<dbReference type="SUPFAM" id="SSF53613">
    <property type="entry name" value="Ribokinase-like"/>
    <property type="match status" value="1"/>
</dbReference>
<dbReference type="EC" id="2.7.1.144" evidence="6"/>
<protein>
    <recommendedName>
        <fullName evidence="6">Tagatose-6-phosphate kinase</fullName>
        <ecNumber evidence="6">2.7.1.144</ecNumber>
    </recommendedName>
</protein>
<accession>A0A2T4RJW5</accession>
<dbReference type="GO" id="GO:2001059">
    <property type="term" value="P:D-tagatose 6-phosphate catabolic process"/>
    <property type="evidence" value="ECO:0007669"/>
    <property type="project" value="UniProtKB-UniPathway"/>
</dbReference>
<dbReference type="PRINTS" id="PR00990">
    <property type="entry name" value="RIBOKINASE"/>
</dbReference>
<dbReference type="GO" id="GO:0005524">
    <property type="term" value="F:ATP binding"/>
    <property type="evidence" value="ECO:0007669"/>
    <property type="project" value="UniProtKB-KW"/>
</dbReference>
<dbReference type="Gene3D" id="3.40.1190.20">
    <property type="match status" value="1"/>
</dbReference>
<dbReference type="STRING" id="1284.SHYC_07525"/>
<keyword evidence="2 6" id="KW-0808">Transferase</keyword>
<dbReference type="Pfam" id="PF00294">
    <property type="entry name" value="PfkB"/>
    <property type="match status" value="1"/>
</dbReference>
<keyword evidence="6" id="KW-0423">Lactose metabolism</keyword>
<evidence type="ECO:0000256" key="1">
    <source>
        <dbReference type="ARBA" id="ARBA00005380"/>
    </source>
</evidence>
<comment type="catalytic activity">
    <reaction evidence="6">
        <text>D-tagatofuranose 6-phosphate + ATP = D-tagatofuranose 1,6-bisphosphate + ADP + H(+)</text>
        <dbReference type="Rhea" id="RHEA:12420"/>
        <dbReference type="ChEBI" id="CHEBI:15378"/>
        <dbReference type="ChEBI" id="CHEBI:30616"/>
        <dbReference type="ChEBI" id="CHEBI:58694"/>
        <dbReference type="ChEBI" id="CHEBI:58695"/>
        <dbReference type="ChEBI" id="CHEBI:456216"/>
        <dbReference type="EC" id="2.7.1.144"/>
    </reaction>
</comment>
<proteinExistence type="inferred from homology"/>
<organism evidence="8 9">
    <name type="scientific">Staphylococcus hyicus</name>
    <dbReference type="NCBI Taxonomy" id="1284"/>
    <lineage>
        <taxon>Bacteria</taxon>
        <taxon>Bacillati</taxon>
        <taxon>Bacillota</taxon>
        <taxon>Bacilli</taxon>
        <taxon>Bacillales</taxon>
        <taxon>Staphylococcaceae</taxon>
        <taxon>Staphylococcus</taxon>
    </lineage>
</organism>
<dbReference type="GO" id="GO:0009024">
    <property type="term" value="F:tagatose-6-phosphate kinase activity"/>
    <property type="evidence" value="ECO:0007669"/>
    <property type="project" value="UniProtKB-EC"/>
</dbReference>
<evidence type="ECO:0000256" key="2">
    <source>
        <dbReference type="ARBA" id="ARBA00022679"/>
    </source>
</evidence>
<dbReference type="PIRSF" id="PIRSF000535">
    <property type="entry name" value="1PFK/6PFK/LacC"/>
    <property type="match status" value="1"/>
</dbReference>
<dbReference type="GO" id="GO:0005829">
    <property type="term" value="C:cytosol"/>
    <property type="evidence" value="ECO:0007669"/>
    <property type="project" value="TreeGrafter"/>
</dbReference>
<name>A0A2T4RJW5_STAHY</name>
<dbReference type="GO" id="GO:0016052">
    <property type="term" value="P:carbohydrate catabolic process"/>
    <property type="evidence" value="ECO:0007669"/>
    <property type="project" value="UniProtKB-ARBA"/>
</dbReference>
<dbReference type="NCBIfam" id="TIGR03168">
    <property type="entry name" value="1-PFK"/>
    <property type="match status" value="1"/>
</dbReference>
<evidence type="ECO:0000256" key="3">
    <source>
        <dbReference type="ARBA" id="ARBA00022741"/>
    </source>
</evidence>
<evidence type="ECO:0000256" key="4">
    <source>
        <dbReference type="ARBA" id="ARBA00022777"/>
    </source>
</evidence>
<evidence type="ECO:0000313" key="9">
    <source>
        <dbReference type="Proteomes" id="UP000285625"/>
    </source>
</evidence>
<dbReference type="CDD" id="cd01164">
    <property type="entry name" value="FruK_PfkB_like"/>
    <property type="match status" value="1"/>
</dbReference>
<comment type="pathway">
    <text evidence="6">Carbohydrate metabolism; D-tagatose 6-phosphate degradation; D-glyceraldehyde 3-phosphate and glycerone phosphate from D-tagatose 6-phosphate: step 1/2.</text>
</comment>